<comment type="caution">
    <text evidence="1">The sequence shown here is derived from an EMBL/GenBank/DDBJ whole genome shotgun (WGS) entry which is preliminary data.</text>
</comment>
<reference evidence="1 2" key="2">
    <citation type="journal article" date="2022" name="Mol. Ecol. Resour.">
        <title>The genomes of chicory, endive, great burdock and yacon provide insights into Asteraceae paleo-polyploidization history and plant inulin production.</title>
        <authorList>
            <person name="Fan W."/>
            <person name="Wang S."/>
            <person name="Wang H."/>
            <person name="Wang A."/>
            <person name="Jiang F."/>
            <person name="Liu H."/>
            <person name="Zhao H."/>
            <person name="Xu D."/>
            <person name="Zhang Y."/>
        </authorList>
    </citation>
    <scope>NUCLEOTIDE SEQUENCE [LARGE SCALE GENOMIC DNA]</scope>
    <source>
        <strain evidence="2">cv. Punajuju</strain>
        <tissue evidence="1">Leaves</tissue>
    </source>
</reference>
<proteinExistence type="predicted"/>
<name>A0ACB9H9U7_CICIN</name>
<sequence>MHRMKHESFTLSRCGDRRMLRWKPRNQILQIGALGLLDYWISSNDRVGWSDSLPEGKKDTNWYNISQASYIMTYTPPSTTVTTRPGCWWSSDDDDTTAQVLEPIRWNGYSNICSSVVKHDPNWLQEGT</sequence>
<evidence type="ECO:0000313" key="1">
    <source>
        <dbReference type="EMBL" id="KAI3791945.1"/>
    </source>
</evidence>
<evidence type="ECO:0000313" key="2">
    <source>
        <dbReference type="Proteomes" id="UP001055811"/>
    </source>
</evidence>
<dbReference type="EMBL" id="CM042009">
    <property type="protein sequence ID" value="KAI3791945.1"/>
    <property type="molecule type" value="Genomic_DNA"/>
</dbReference>
<gene>
    <name evidence="1" type="ORF">L2E82_05811</name>
</gene>
<reference evidence="2" key="1">
    <citation type="journal article" date="2022" name="Mol. Ecol. Resour.">
        <title>The genomes of chicory, endive, great burdock and yacon provide insights into Asteraceae palaeo-polyploidization history and plant inulin production.</title>
        <authorList>
            <person name="Fan W."/>
            <person name="Wang S."/>
            <person name="Wang H."/>
            <person name="Wang A."/>
            <person name="Jiang F."/>
            <person name="Liu H."/>
            <person name="Zhao H."/>
            <person name="Xu D."/>
            <person name="Zhang Y."/>
        </authorList>
    </citation>
    <scope>NUCLEOTIDE SEQUENCE [LARGE SCALE GENOMIC DNA]</scope>
    <source>
        <strain evidence="2">cv. Punajuju</strain>
    </source>
</reference>
<organism evidence="1 2">
    <name type="scientific">Cichorium intybus</name>
    <name type="common">Chicory</name>
    <dbReference type="NCBI Taxonomy" id="13427"/>
    <lineage>
        <taxon>Eukaryota</taxon>
        <taxon>Viridiplantae</taxon>
        <taxon>Streptophyta</taxon>
        <taxon>Embryophyta</taxon>
        <taxon>Tracheophyta</taxon>
        <taxon>Spermatophyta</taxon>
        <taxon>Magnoliopsida</taxon>
        <taxon>eudicotyledons</taxon>
        <taxon>Gunneridae</taxon>
        <taxon>Pentapetalae</taxon>
        <taxon>asterids</taxon>
        <taxon>campanulids</taxon>
        <taxon>Asterales</taxon>
        <taxon>Asteraceae</taxon>
        <taxon>Cichorioideae</taxon>
        <taxon>Cichorieae</taxon>
        <taxon>Cichoriinae</taxon>
        <taxon>Cichorium</taxon>
    </lineage>
</organism>
<accession>A0ACB9H9U7</accession>
<dbReference type="Proteomes" id="UP001055811">
    <property type="component" value="Linkage Group LG01"/>
</dbReference>
<keyword evidence="2" id="KW-1185">Reference proteome</keyword>
<protein>
    <submittedName>
        <fullName evidence="1">Uncharacterized protein</fullName>
    </submittedName>
</protein>